<dbReference type="Gene3D" id="2.40.10.10">
    <property type="entry name" value="Trypsin-like serine proteases"/>
    <property type="match status" value="1"/>
</dbReference>
<dbReference type="CDD" id="cd00190">
    <property type="entry name" value="Tryp_SPc"/>
    <property type="match status" value="1"/>
</dbReference>
<dbReference type="PANTHER" id="PTHR24252">
    <property type="entry name" value="ACROSIN-RELATED"/>
    <property type="match status" value="1"/>
</dbReference>
<protein>
    <submittedName>
        <fullName evidence="6">ACRO protein</fullName>
    </submittedName>
</protein>
<dbReference type="GO" id="GO:0004252">
    <property type="term" value="F:serine-type endopeptidase activity"/>
    <property type="evidence" value="ECO:0007669"/>
    <property type="project" value="InterPro"/>
</dbReference>
<evidence type="ECO:0000313" key="7">
    <source>
        <dbReference type="Proteomes" id="UP000579685"/>
    </source>
</evidence>
<feature type="non-terminal residue" evidence="6">
    <location>
        <position position="1"/>
    </location>
</feature>
<keyword evidence="4" id="KW-1015">Disulfide bond</keyword>
<dbReference type="InterPro" id="IPR009003">
    <property type="entry name" value="Peptidase_S1_PA"/>
</dbReference>
<feature type="domain" description="Peptidase S1" evidence="5">
    <location>
        <begin position="10"/>
        <end position="147"/>
    </location>
</feature>
<dbReference type="PRINTS" id="PR00722">
    <property type="entry name" value="CHYMOTRYPSIN"/>
</dbReference>
<dbReference type="InterPro" id="IPR018114">
    <property type="entry name" value="TRYPSIN_HIS"/>
</dbReference>
<gene>
    <name evidence="6" type="primary">Acr_0</name>
    <name evidence="6" type="ORF">PHANIT_R09661</name>
</gene>
<proteinExistence type="predicted"/>
<feature type="non-terminal residue" evidence="6">
    <location>
        <position position="147"/>
    </location>
</feature>
<keyword evidence="7" id="KW-1185">Reference proteome</keyword>
<dbReference type="GO" id="GO:0006508">
    <property type="term" value="P:proteolysis"/>
    <property type="evidence" value="ECO:0007669"/>
    <property type="project" value="UniProtKB-KW"/>
</dbReference>
<dbReference type="SMART" id="SM00020">
    <property type="entry name" value="Tryp_SPc"/>
    <property type="match status" value="1"/>
</dbReference>
<dbReference type="InterPro" id="IPR001254">
    <property type="entry name" value="Trypsin_dom"/>
</dbReference>
<accession>A0A7L1TLN8</accession>
<reference evidence="6 7" key="1">
    <citation type="submission" date="2019-09" db="EMBL/GenBank/DDBJ databases">
        <title>Bird 10,000 Genomes (B10K) Project - Family phase.</title>
        <authorList>
            <person name="Zhang G."/>
        </authorList>
    </citation>
    <scope>NUCLEOTIDE SEQUENCE [LARGE SCALE GENOMIC DNA]</scope>
    <source>
        <strain evidence="6">B10K-DU-002-32</strain>
        <tissue evidence="6">Muscle</tissue>
    </source>
</reference>
<evidence type="ECO:0000256" key="2">
    <source>
        <dbReference type="ARBA" id="ARBA00022801"/>
    </source>
</evidence>
<evidence type="ECO:0000259" key="5">
    <source>
        <dbReference type="PROSITE" id="PS50240"/>
    </source>
</evidence>
<evidence type="ECO:0000313" key="6">
    <source>
        <dbReference type="EMBL" id="NXO61570.1"/>
    </source>
</evidence>
<evidence type="ECO:0000256" key="1">
    <source>
        <dbReference type="ARBA" id="ARBA00022670"/>
    </source>
</evidence>
<keyword evidence="1" id="KW-0645">Protease</keyword>
<dbReference type="PANTHER" id="PTHR24252:SF8">
    <property type="entry name" value="ACROSIN"/>
    <property type="match status" value="1"/>
</dbReference>
<dbReference type="AlphaFoldDB" id="A0A7L1TLN8"/>
<dbReference type="EMBL" id="VXBQ01000422">
    <property type="protein sequence ID" value="NXO61570.1"/>
    <property type="molecule type" value="Genomic_DNA"/>
</dbReference>
<dbReference type="PROSITE" id="PS50240">
    <property type="entry name" value="TRYPSIN_DOM"/>
    <property type="match status" value="1"/>
</dbReference>
<dbReference type="Proteomes" id="UP000579685">
    <property type="component" value="Unassembled WGS sequence"/>
</dbReference>
<name>A0A7L1TLN8_PHANI</name>
<dbReference type="PROSITE" id="PS00134">
    <property type="entry name" value="TRYPSIN_HIS"/>
    <property type="match status" value="1"/>
</dbReference>
<dbReference type="SUPFAM" id="SSF50494">
    <property type="entry name" value="Trypsin-like serine proteases"/>
    <property type="match status" value="1"/>
</dbReference>
<dbReference type="GO" id="GO:0007340">
    <property type="term" value="P:acrosome reaction"/>
    <property type="evidence" value="ECO:0007669"/>
    <property type="project" value="TreeGrafter"/>
</dbReference>
<comment type="caution">
    <text evidence="6">The sequence shown here is derived from an EMBL/GenBank/DDBJ whole genome shotgun (WGS) entry which is preliminary data.</text>
</comment>
<dbReference type="FunFam" id="2.40.10.10:FF:000060">
    <property type="entry name" value="Acrosin"/>
    <property type="match status" value="1"/>
</dbReference>
<dbReference type="InterPro" id="IPR043504">
    <property type="entry name" value="Peptidase_S1_PA_chymotrypsin"/>
</dbReference>
<keyword evidence="2" id="KW-0378">Hydrolase</keyword>
<evidence type="ECO:0000256" key="4">
    <source>
        <dbReference type="ARBA" id="ARBA00023157"/>
    </source>
</evidence>
<organism evidence="6 7">
    <name type="scientific">Phainopepla nitens</name>
    <name type="common">Phainopepla</name>
    <dbReference type="NCBI Taxonomy" id="161653"/>
    <lineage>
        <taxon>Eukaryota</taxon>
        <taxon>Metazoa</taxon>
        <taxon>Chordata</taxon>
        <taxon>Craniata</taxon>
        <taxon>Vertebrata</taxon>
        <taxon>Euteleostomi</taxon>
        <taxon>Archelosauria</taxon>
        <taxon>Archosauria</taxon>
        <taxon>Dinosauria</taxon>
        <taxon>Saurischia</taxon>
        <taxon>Theropoda</taxon>
        <taxon>Coelurosauria</taxon>
        <taxon>Aves</taxon>
        <taxon>Neognathae</taxon>
        <taxon>Neoaves</taxon>
        <taxon>Telluraves</taxon>
        <taxon>Australaves</taxon>
        <taxon>Passeriformes</taxon>
        <taxon>Bombycillidae</taxon>
        <taxon>Phainopepla</taxon>
    </lineage>
</organism>
<dbReference type="Pfam" id="PF00089">
    <property type="entry name" value="Trypsin"/>
    <property type="match status" value="1"/>
</dbReference>
<sequence length="147" mass="16262">MISLSSSTRIVGGTDVRPGFGAWAGIASVRSYWEPPISIHVCGGTLISSRWLLSAAHCFINRTNPLSEWAIVLGATSLGQSGPDVEVRRIKRLIMHERYVPARELYDVALVEFDQPVQCRRTIQTACLPDPSMEVTEDRNCYIAGWG</sequence>
<dbReference type="InterPro" id="IPR001314">
    <property type="entry name" value="Peptidase_S1A"/>
</dbReference>
<keyword evidence="3" id="KW-0720">Serine protease</keyword>
<evidence type="ECO:0000256" key="3">
    <source>
        <dbReference type="ARBA" id="ARBA00022825"/>
    </source>
</evidence>